<accession>A0ABT4SJK1</accession>
<dbReference type="RefSeq" id="WP_270158307.1">
    <property type="nucleotide sequence ID" value="NZ_JAPNNL010000154.1"/>
</dbReference>
<gene>
    <name evidence="3" type="ORF">OUY22_28705</name>
</gene>
<keyword evidence="2" id="KW-1133">Transmembrane helix</keyword>
<evidence type="ECO:0000256" key="1">
    <source>
        <dbReference type="SAM" id="MobiDB-lite"/>
    </source>
</evidence>
<name>A0ABT4SJK1_9ACTN</name>
<proteinExistence type="predicted"/>
<feature type="region of interest" description="Disordered" evidence="1">
    <location>
        <begin position="1"/>
        <end position="42"/>
    </location>
</feature>
<dbReference type="EMBL" id="JAPNNL010000154">
    <property type="protein sequence ID" value="MDA0637404.1"/>
    <property type="molecule type" value="Genomic_DNA"/>
</dbReference>
<evidence type="ECO:0008006" key="5">
    <source>
        <dbReference type="Google" id="ProtNLM"/>
    </source>
</evidence>
<feature type="compositionally biased region" description="Basic and acidic residues" evidence="1">
    <location>
        <begin position="102"/>
        <end position="118"/>
    </location>
</feature>
<evidence type="ECO:0000313" key="4">
    <source>
        <dbReference type="Proteomes" id="UP001144036"/>
    </source>
</evidence>
<reference evidence="3" key="1">
    <citation type="submission" date="2022-11" db="EMBL/GenBank/DDBJ databases">
        <title>Nonomuraea corallina sp. nov., a new species of the genus Nonomuraea isolated from sea side sediment in Thai sea.</title>
        <authorList>
            <person name="Ngamcharungchit C."/>
            <person name="Matsumoto A."/>
            <person name="Suriyachadkun C."/>
            <person name="Panbangred W."/>
            <person name="Inahashi Y."/>
            <person name="Intra B."/>
        </authorList>
    </citation>
    <scope>NUCLEOTIDE SEQUENCE</scope>
    <source>
        <strain evidence="3">MCN248</strain>
    </source>
</reference>
<evidence type="ECO:0000313" key="3">
    <source>
        <dbReference type="EMBL" id="MDA0637404.1"/>
    </source>
</evidence>
<organism evidence="3 4">
    <name type="scientific">Nonomuraea corallina</name>
    <dbReference type="NCBI Taxonomy" id="2989783"/>
    <lineage>
        <taxon>Bacteria</taxon>
        <taxon>Bacillati</taxon>
        <taxon>Actinomycetota</taxon>
        <taxon>Actinomycetes</taxon>
        <taxon>Streptosporangiales</taxon>
        <taxon>Streptosporangiaceae</taxon>
        <taxon>Nonomuraea</taxon>
    </lineage>
</organism>
<feature type="region of interest" description="Disordered" evidence="1">
    <location>
        <begin position="81"/>
        <end position="118"/>
    </location>
</feature>
<feature type="transmembrane region" description="Helical" evidence="2">
    <location>
        <begin position="49"/>
        <end position="71"/>
    </location>
</feature>
<comment type="caution">
    <text evidence="3">The sequence shown here is derived from an EMBL/GenBank/DDBJ whole genome shotgun (WGS) entry which is preliminary data.</text>
</comment>
<sequence length="254" mass="26497">MSFLGDDPQPQAPTDRPPESPPESPPCAPDGPEPRLYASEGETAGRRGALAVGLTVTLAALLMAGLTVSAIDVRLRAVPAPPATPPAATTEEPRRTPTSKPLTHELSHEEFGDLDHARVPRARKVGGWDHDTCEPVDGEGRPLAEHGCDHASQCAYSARDGKLKAVQLLLAFPAEDRAEAAALSLSLRSSAALRWRRGGTHGRYAYGKVGVGAAGPYVVVTVVTATEEAADPAPAFHGALHADALEQVAALHAS</sequence>
<keyword evidence="2" id="KW-0812">Transmembrane</keyword>
<evidence type="ECO:0000256" key="2">
    <source>
        <dbReference type="SAM" id="Phobius"/>
    </source>
</evidence>
<keyword evidence="4" id="KW-1185">Reference proteome</keyword>
<feature type="compositionally biased region" description="Pro residues" evidence="1">
    <location>
        <begin position="19"/>
        <end position="31"/>
    </location>
</feature>
<keyword evidence="2" id="KW-0472">Membrane</keyword>
<dbReference type="Proteomes" id="UP001144036">
    <property type="component" value="Unassembled WGS sequence"/>
</dbReference>
<protein>
    <recommendedName>
        <fullName evidence="5">DUF3558 domain-containing protein</fullName>
    </recommendedName>
</protein>